<evidence type="ECO:0000256" key="4">
    <source>
        <dbReference type="ARBA" id="ARBA00022553"/>
    </source>
</evidence>
<dbReference type="Gene3D" id="6.10.340.10">
    <property type="match status" value="1"/>
</dbReference>
<evidence type="ECO:0000256" key="7">
    <source>
        <dbReference type="ARBA" id="ARBA00022777"/>
    </source>
</evidence>
<dbReference type="SMART" id="SM00387">
    <property type="entry name" value="HATPase_c"/>
    <property type="match status" value="1"/>
</dbReference>
<dbReference type="InterPro" id="IPR005467">
    <property type="entry name" value="His_kinase_dom"/>
</dbReference>
<dbReference type="Gene3D" id="1.10.287.130">
    <property type="match status" value="1"/>
</dbReference>
<evidence type="ECO:0000256" key="5">
    <source>
        <dbReference type="ARBA" id="ARBA00022679"/>
    </source>
</evidence>
<dbReference type="EMBL" id="LGGP01000040">
    <property type="protein sequence ID" value="KUK81701.1"/>
    <property type="molecule type" value="Genomic_DNA"/>
</dbReference>
<evidence type="ECO:0000313" key="14">
    <source>
        <dbReference type="EMBL" id="KUK81701.1"/>
    </source>
</evidence>
<dbReference type="SUPFAM" id="SSF55874">
    <property type="entry name" value="ATPase domain of HSP90 chaperone/DNA topoisomerase II/histidine kinase"/>
    <property type="match status" value="1"/>
</dbReference>
<feature type="domain" description="HAMP" evidence="13">
    <location>
        <begin position="179"/>
        <end position="232"/>
    </location>
</feature>
<dbReference type="InterPro" id="IPR003661">
    <property type="entry name" value="HisK_dim/P_dom"/>
</dbReference>
<dbReference type="InterPro" id="IPR004358">
    <property type="entry name" value="Sig_transdc_His_kin-like_C"/>
</dbReference>
<dbReference type="FunFam" id="1.10.287.130:FF:000001">
    <property type="entry name" value="Two-component sensor histidine kinase"/>
    <property type="match status" value="1"/>
</dbReference>
<dbReference type="AlphaFoldDB" id="A0A117M337"/>
<dbReference type="InterPro" id="IPR003660">
    <property type="entry name" value="HAMP_dom"/>
</dbReference>
<keyword evidence="8 11" id="KW-1133">Transmembrane helix</keyword>
<dbReference type="Pfam" id="PF00512">
    <property type="entry name" value="HisKA"/>
    <property type="match status" value="1"/>
</dbReference>
<dbReference type="Pfam" id="PF00672">
    <property type="entry name" value="HAMP"/>
    <property type="match status" value="1"/>
</dbReference>
<evidence type="ECO:0000259" key="13">
    <source>
        <dbReference type="PROSITE" id="PS50885"/>
    </source>
</evidence>
<dbReference type="PANTHER" id="PTHR45436:SF5">
    <property type="entry name" value="SENSOR HISTIDINE KINASE TRCS"/>
    <property type="match status" value="1"/>
</dbReference>
<keyword evidence="10 11" id="KW-0472">Membrane</keyword>
<comment type="caution">
    <text evidence="14">The sequence shown here is derived from an EMBL/GenBank/DDBJ whole genome shotgun (WGS) entry which is preliminary data.</text>
</comment>
<evidence type="ECO:0000256" key="11">
    <source>
        <dbReference type="SAM" id="Phobius"/>
    </source>
</evidence>
<dbReference type="SUPFAM" id="SSF47384">
    <property type="entry name" value="Homodimeric domain of signal transducing histidine kinase"/>
    <property type="match status" value="1"/>
</dbReference>
<evidence type="ECO:0000256" key="8">
    <source>
        <dbReference type="ARBA" id="ARBA00022989"/>
    </source>
</evidence>
<dbReference type="PROSITE" id="PS50109">
    <property type="entry name" value="HIS_KIN"/>
    <property type="match status" value="1"/>
</dbReference>
<comment type="subcellular location">
    <subcellularLocation>
        <location evidence="2">Membrane</location>
    </subcellularLocation>
</comment>
<dbReference type="GO" id="GO:0005886">
    <property type="term" value="C:plasma membrane"/>
    <property type="evidence" value="ECO:0007669"/>
    <property type="project" value="TreeGrafter"/>
</dbReference>
<evidence type="ECO:0000256" key="6">
    <source>
        <dbReference type="ARBA" id="ARBA00022692"/>
    </source>
</evidence>
<feature type="domain" description="Histidine kinase" evidence="12">
    <location>
        <begin position="240"/>
        <end position="457"/>
    </location>
</feature>
<dbReference type="SUPFAM" id="SSF158472">
    <property type="entry name" value="HAMP domain-like"/>
    <property type="match status" value="1"/>
</dbReference>
<dbReference type="Gene3D" id="3.30.565.10">
    <property type="entry name" value="Histidine kinase-like ATPase, C-terminal domain"/>
    <property type="match status" value="1"/>
</dbReference>
<keyword evidence="4" id="KW-0597">Phosphoprotein</keyword>
<dbReference type="CDD" id="cd00082">
    <property type="entry name" value="HisKA"/>
    <property type="match status" value="1"/>
</dbReference>
<dbReference type="Proteomes" id="UP000054092">
    <property type="component" value="Unassembled WGS sequence"/>
</dbReference>
<dbReference type="InterPro" id="IPR036097">
    <property type="entry name" value="HisK_dim/P_sf"/>
</dbReference>
<dbReference type="InterPro" id="IPR050428">
    <property type="entry name" value="TCS_sensor_his_kinase"/>
</dbReference>
<evidence type="ECO:0000256" key="10">
    <source>
        <dbReference type="ARBA" id="ARBA00023136"/>
    </source>
</evidence>
<dbReference type="CDD" id="cd06225">
    <property type="entry name" value="HAMP"/>
    <property type="match status" value="1"/>
</dbReference>
<dbReference type="GO" id="GO:0000155">
    <property type="term" value="F:phosphorelay sensor kinase activity"/>
    <property type="evidence" value="ECO:0007669"/>
    <property type="project" value="InterPro"/>
</dbReference>
<evidence type="ECO:0000256" key="2">
    <source>
        <dbReference type="ARBA" id="ARBA00004370"/>
    </source>
</evidence>
<keyword evidence="7 14" id="KW-0418">Kinase</keyword>
<dbReference type="InterPro" id="IPR003594">
    <property type="entry name" value="HATPase_dom"/>
</dbReference>
<dbReference type="SMART" id="SM00388">
    <property type="entry name" value="HisKA"/>
    <property type="match status" value="1"/>
</dbReference>
<dbReference type="EC" id="2.7.13.3" evidence="3"/>
<gene>
    <name evidence="14" type="ORF">XD94_0354</name>
</gene>
<dbReference type="SMART" id="SM00304">
    <property type="entry name" value="HAMP"/>
    <property type="match status" value="1"/>
</dbReference>
<evidence type="ECO:0000256" key="3">
    <source>
        <dbReference type="ARBA" id="ARBA00012438"/>
    </source>
</evidence>
<evidence type="ECO:0000256" key="1">
    <source>
        <dbReference type="ARBA" id="ARBA00000085"/>
    </source>
</evidence>
<dbReference type="PANTHER" id="PTHR45436">
    <property type="entry name" value="SENSOR HISTIDINE KINASE YKOH"/>
    <property type="match status" value="1"/>
</dbReference>
<proteinExistence type="predicted"/>
<evidence type="ECO:0000313" key="15">
    <source>
        <dbReference type="Proteomes" id="UP000054092"/>
    </source>
</evidence>
<dbReference type="CDD" id="cd00075">
    <property type="entry name" value="HATPase"/>
    <property type="match status" value="1"/>
</dbReference>
<dbReference type="PATRIC" id="fig|1184387.3.peg.681"/>
<feature type="transmembrane region" description="Helical" evidence="11">
    <location>
        <begin position="12"/>
        <end position="34"/>
    </location>
</feature>
<protein>
    <recommendedName>
        <fullName evidence="3">histidine kinase</fullName>
        <ecNumber evidence="3">2.7.13.3</ecNumber>
    </recommendedName>
</protein>
<comment type="catalytic activity">
    <reaction evidence="1">
        <text>ATP + protein L-histidine = ADP + protein N-phospho-L-histidine.</text>
        <dbReference type="EC" id="2.7.13.3"/>
    </reaction>
</comment>
<keyword evidence="5" id="KW-0808">Transferase</keyword>
<reference evidence="15" key="1">
    <citation type="journal article" date="2015" name="MBio">
        <title>Genome-Resolved Metagenomic Analysis Reveals Roles for Candidate Phyla and Other Microbial Community Members in Biogeochemical Transformations in Oil Reservoirs.</title>
        <authorList>
            <person name="Hu P."/>
            <person name="Tom L."/>
            <person name="Singh A."/>
            <person name="Thomas B.C."/>
            <person name="Baker B.J."/>
            <person name="Piceno Y.M."/>
            <person name="Andersen G.L."/>
            <person name="Banfield J.F."/>
        </authorList>
    </citation>
    <scope>NUCLEOTIDE SEQUENCE [LARGE SCALE GENOMIC DNA]</scope>
</reference>
<evidence type="ECO:0000256" key="9">
    <source>
        <dbReference type="ARBA" id="ARBA00023012"/>
    </source>
</evidence>
<accession>A0A117M337</accession>
<dbReference type="InterPro" id="IPR036890">
    <property type="entry name" value="HATPase_C_sf"/>
</dbReference>
<feature type="transmembrane region" description="Helical" evidence="11">
    <location>
        <begin position="158"/>
        <end position="178"/>
    </location>
</feature>
<keyword evidence="9" id="KW-0902">Two-component regulatory system</keyword>
<dbReference type="PRINTS" id="PR00344">
    <property type="entry name" value="BCTRLSENSOR"/>
</dbReference>
<dbReference type="Pfam" id="PF02518">
    <property type="entry name" value="HATPase_c"/>
    <property type="match status" value="1"/>
</dbReference>
<evidence type="ECO:0000259" key="12">
    <source>
        <dbReference type="PROSITE" id="PS50109"/>
    </source>
</evidence>
<organism evidence="14 15">
    <name type="scientific">Mesotoga prima</name>
    <dbReference type="NCBI Taxonomy" id="1184387"/>
    <lineage>
        <taxon>Bacteria</taxon>
        <taxon>Thermotogati</taxon>
        <taxon>Thermotogota</taxon>
        <taxon>Thermotogae</taxon>
        <taxon>Kosmotogales</taxon>
        <taxon>Kosmotogaceae</taxon>
        <taxon>Mesotoga</taxon>
    </lineage>
</organism>
<dbReference type="PROSITE" id="PS50885">
    <property type="entry name" value="HAMP"/>
    <property type="match status" value="1"/>
</dbReference>
<name>A0A117M337_9BACT</name>
<sequence length="460" mass="51405">MKKIVPIRIKLTLWYVLFLGVILFAFSVSIYAILSAQLHSEADSSLRIVSSQLLANIEIVQDHPIFRKTVEMESLSNRLLAEGFAVRLMDGSGSIVEGFGPFGILKASLELSDREFTTVSTSVGVWRIFTVKIGQWGWMQVGESLSSVRIALFRLSRLMLILGPTIIILAVLGGFYMAKKSLEPVERITLLAEEISVEKLNKRLNLTLPNDELGHLASTFDGMLERLEESVKKQRQFTSDAAHELRTPLTAIRSIVDVTLHRDRDSDEYVNALVQIQNEIERLSSIIDDLLVITRLENSLQKGDYKVFPAGVLIEDVLDTIAVLAKEKNIDIMTEIPSDLEIAGDRQKLSRAIFNLVDNAIKYTPEGGQIRISGEKDQSREEVEILIEDSGIGIPVDEIDKIFDRFYRVDKARSETRGTGLGLSIAQEIVKAHNGTITVKSSSQQGSIFRVTLPLKIRKL</sequence>
<dbReference type="FunFam" id="3.30.565.10:FF:000006">
    <property type="entry name" value="Sensor histidine kinase WalK"/>
    <property type="match status" value="1"/>
</dbReference>
<keyword evidence="6 11" id="KW-0812">Transmembrane</keyword>